<keyword evidence="1" id="KW-0472">Membrane</keyword>
<evidence type="ECO:0000313" key="3">
    <source>
        <dbReference type="Proteomes" id="UP001301958"/>
    </source>
</evidence>
<reference evidence="2" key="2">
    <citation type="submission" date="2023-05" db="EMBL/GenBank/DDBJ databases">
        <authorList>
            <consortium name="Lawrence Berkeley National Laboratory"/>
            <person name="Steindorff A."/>
            <person name="Hensen N."/>
            <person name="Bonometti L."/>
            <person name="Westerberg I."/>
            <person name="Brannstrom I.O."/>
            <person name="Guillou S."/>
            <person name="Cros-Aarteil S."/>
            <person name="Calhoun S."/>
            <person name="Haridas S."/>
            <person name="Kuo A."/>
            <person name="Mondo S."/>
            <person name="Pangilinan J."/>
            <person name="Riley R."/>
            <person name="Labutti K."/>
            <person name="Andreopoulos B."/>
            <person name="Lipzen A."/>
            <person name="Chen C."/>
            <person name="Yanf M."/>
            <person name="Daum C."/>
            <person name="Ng V."/>
            <person name="Clum A."/>
            <person name="Ohm R."/>
            <person name="Martin F."/>
            <person name="Silar P."/>
            <person name="Natvig D."/>
            <person name="Lalanne C."/>
            <person name="Gautier V."/>
            <person name="Ament-Velasquez S.L."/>
            <person name="Kruys A."/>
            <person name="Hutchinson M.I."/>
            <person name="Powell A.J."/>
            <person name="Barry K."/>
            <person name="Miller A.N."/>
            <person name="Grigoriev I.V."/>
            <person name="Debuchy R."/>
            <person name="Gladieux P."/>
            <person name="Thoren M.H."/>
            <person name="Johannesson H."/>
        </authorList>
    </citation>
    <scope>NUCLEOTIDE SEQUENCE</scope>
    <source>
        <strain evidence="2">CBS 990.96</strain>
    </source>
</reference>
<reference evidence="2" key="1">
    <citation type="journal article" date="2023" name="Mol. Phylogenet. Evol.">
        <title>Genome-scale phylogeny and comparative genomics of the fungal order Sordariales.</title>
        <authorList>
            <person name="Hensen N."/>
            <person name="Bonometti L."/>
            <person name="Westerberg I."/>
            <person name="Brannstrom I.O."/>
            <person name="Guillou S."/>
            <person name="Cros-Aarteil S."/>
            <person name="Calhoun S."/>
            <person name="Haridas S."/>
            <person name="Kuo A."/>
            <person name="Mondo S."/>
            <person name="Pangilinan J."/>
            <person name="Riley R."/>
            <person name="LaButti K."/>
            <person name="Andreopoulos B."/>
            <person name="Lipzen A."/>
            <person name="Chen C."/>
            <person name="Yan M."/>
            <person name="Daum C."/>
            <person name="Ng V."/>
            <person name="Clum A."/>
            <person name="Steindorff A."/>
            <person name="Ohm R.A."/>
            <person name="Martin F."/>
            <person name="Silar P."/>
            <person name="Natvig D.O."/>
            <person name="Lalanne C."/>
            <person name="Gautier V."/>
            <person name="Ament-Velasquez S.L."/>
            <person name="Kruys A."/>
            <person name="Hutchinson M.I."/>
            <person name="Powell A.J."/>
            <person name="Barry K."/>
            <person name="Miller A.N."/>
            <person name="Grigoriev I.V."/>
            <person name="Debuchy R."/>
            <person name="Gladieux P."/>
            <person name="Hiltunen Thoren M."/>
            <person name="Johannesson H."/>
        </authorList>
    </citation>
    <scope>NUCLEOTIDE SEQUENCE</scope>
    <source>
        <strain evidence="2">CBS 990.96</strain>
    </source>
</reference>
<dbReference type="AlphaFoldDB" id="A0AAN6YPE1"/>
<feature type="transmembrane region" description="Helical" evidence="1">
    <location>
        <begin position="101"/>
        <end position="120"/>
    </location>
</feature>
<protein>
    <submittedName>
        <fullName evidence="2">Uncharacterized protein</fullName>
    </submittedName>
</protein>
<evidence type="ECO:0000256" key="1">
    <source>
        <dbReference type="SAM" id="Phobius"/>
    </source>
</evidence>
<comment type="caution">
    <text evidence="2">The sequence shown here is derived from an EMBL/GenBank/DDBJ whole genome shotgun (WGS) entry which is preliminary data.</text>
</comment>
<organism evidence="2 3">
    <name type="scientific">Podospora fimiseda</name>
    <dbReference type="NCBI Taxonomy" id="252190"/>
    <lineage>
        <taxon>Eukaryota</taxon>
        <taxon>Fungi</taxon>
        <taxon>Dikarya</taxon>
        <taxon>Ascomycota</taxon>
        <taxon>Pezizomycotina</taxon>
        <taxon>Sordariomycetes</taxon>
        <taxon>Sordariomycetidae</taxon>
        <taxon>Sordariales</taxon>
        <taxon>Podosporaceae</taxon>
        <taxon>Podospora</taxon>
    </lineage>
</organism>
<keyword evidence="1" id="KW-1133">Transmembrane helix</keyword>
<proteinExistence type="predicted"/>
<keyword evidence="1" id="KW-0812">Transmembrane</keyword>
<name>A0AAN6YPE1_9PEZI</name>
<sequence length="136" mass="15415">MSKMPVDSSNTTIIDQLEIALEYLRELEQSQYKISSLELSALRKVQSRLIAVEGYQKSANKKLDAIPQNFTTNKDQVADRVPEPGTKDQETVHSWKWSRQVIIWVVIIYLISIMGAIFYGRSIGVARAVSHRDCGC</sequence>
<accession>A0AAN6YPE1</accession>
<evidence type="ECO:0000313" key="2">
    <source>
        <dbReference type="EMBL" id="KAK4222854.1"/>
    </source>
</evidence>
<keyword evidence="3" id="KW-1185">Reference proteome</keyword>
<dbReference type="Proteomes" id="UP001301958">
    <property type="component" value="Unassembled WGS sequence"/>
</dbReference>
<gene>
    <name evidence="2" type="ORF">QBC38DRAFT_447899</name>
</gene>
<dbReference type="EMBL" id="MU865451">
    <property type="protein sequence ID" value="KAK4222854.1"/>
    <property type="molecule type" value="Genomic_DNA"/>
</dbReference>